<dbReference type="AlphaFoldDB" id="A0A1H4H4B5"/>
<accession>A0A1H4H4B5</accession>
<dbReference type="Gene3D" id="1.10.1200.10">
    <property type="entry name" value="ACP-like"/>
    <property type="match status" value="1"/>
</dbReference>
<evidence type="ECO:0000313" key="2">
    <source>
        <dbReference type="Proteomes" id="UP000242469"/>
    </source>
</evidence>
<gene>
    <name evidence="1" type="ORF">SAMN02745729_1275</name>
</gene>
<protein>
    <recommendedName>
        <fullName evidence="3">Acyl carrier protein</fullName>
    </recommendedName>
</protein>
<dbReference type="Pfam" id="PF07377">
    <property type="entry name" value="DUF1493"/>
    <property type="match status" value="1"/>
</dbReference>
<evidence type="ECO:0000313" key="1">
    <source>
        <dbReference type="EMBL" id="SEB16471.1"/>
    </source>
</evidence>
<evidence type="ECO:0008006" key="3">
    <source>
        <dbReference type="Google" id="ProtNLM"/>
    </source>
</evidence>
<dbReference type="Proteomes" id="UP000242469">
    <property type="component" value="Unassembled WGS sequence"/>
</dbReference>
<sequence>MNVSSNKESMGKRIILFLSKSLSVKEEDINLGSRIFHDLGVDGDDAKELMDNYANEFNVSLDGFNFNQCFGPENSISMIELFLSFFKRIDQENIKELRVEDLIDAAESGSFCK</sequence>
<dbReference type="InterPro" id="IPR010862">
    <property type="entry name" value="DUF1493"/>
</dbReference>
<proteinExistence type="predicted"/>
<organism evidence="1 2">
    <name type="scientific">Marinobacterium iners DSM 11526</name>
    <dbReference type="NCBI Taxonomy" id="1122198"/>
    <lineage>
        <taxon>Bacteria</taxon>
        <taxon>Pseudomonadati</taxon>
        <taxon>Pseudomonadota</taxon>
        <taxon>Gammaproteobacteria</taxon>
        <taxon>Oceanospirillales</taxon>
        <taxon>Oceanospirillaceae</taxon>
        <taxon>Marinobacterium</taxon>
    </lineage>
</organism>
<reference evidence="2" key="1">
    <citation type="submission" date="2016-10" db="EMBL/GenBank/DDBJ databases">
        <authorList>
            <person name="Varghese N."/>
            <person name="Submissions S."/>
        </authorList>
    </citation>
    <scope>NUCLEOTIDE SEQUENCE [LARGE SCALE GENOMIC DNA]</scope>
    <source>
        <strain evidence="2">DSM 11526</strain>
    </source>
</reference>
<name>A0A1H4H4B5_9GAMM</name>
<keyword evidence="2" id="KW-1185">Reference proteome</keyword>
<dbReference type="RefSeq" id="WP_139253968.1">
    <property type="nucleotide sequence ID" value="NZ_FNRJ01000027.1"/>
</dbReference>
<dbReference type="InterPro" id="IPR036736">
    <property type="entry name" value="ACP-like_sf"/>
</dbReference>
<dbReference type="OrthoDB" id="456541at2"/>
<dbReference type="EMBL" id="FNRJ01000027">
    <property type="protein sequence ID" value="SEB16471.1"/>
    <property type="molecule type" value="Genomic_DNA"/>
</dbReference>